<comment type="caution">
    <text evidence="10">The sequence shown here is derived from an EMBL/GenBank/DDBJ whole genome shotgun (WGS) entry which is preliminary data.</text>
</comment>
<dbReference type="CDD" id="cd00201">
    <property type="entry name" value="WW"/>
    <property type="match status" value="1"/>
</dbReference>
<protein>
    <recommendedName>
        <fullName evidence="12">Ras GEF</fullName>
    </recommendedName>
</protein>
<feature type="region of interest" description="Disordered" evidence="5">
    <location>
        <begin position="336"/>
        <end position="431"/>
    </location>
</feature>
<feature type="compositionally biased region" description="Polar residues" evidence="5">
    <location>
        <begin position="1065"/>
        <end position="1075"/>
    </location>
</feature>
<feature type="region of interest" description="Disordered" evidence="5">
    <location>
        <begin position="43"/>
        <end position="93"/>
    </location>
</feature>
<dbReference type="CDD" id="cd00155">
    <property type="entry name" value="RasGEF"/>
    <property type="match status" value="1"/>
</dbReference>
<evidence type="ECO:0000259" key="8">
    <source>
        <dbReference type="PROSITE" id="PS50020"/>
    </source>
</evidence>
<feature type="domain" description="Ras-GEF" evidence="7">
    <location>
        <begin position="1519"/>
        <end position="1769"/>
    </location>
</feature>
<accession>A0A9P5Q5I7</accession>
<dbReference type="GO" id="GO:0005085">
    <property type="term" value="F:guanyl-nucleotide exchange factor activity"/>
    <property type="evidence" value="ECO:0007669"/>
    <property type="project" value="UniProtKB-KW"/>
</dbReference>
<dbReference type="InterPro" id="IPR036964">
    <property type="entry name" value="RASGEF_cat_dom_sf"/>
</dbReference>
<keyword evidence="11" id="KW-1185">Reference proteome</keyword>
<name>A0A9P5Q5I7_9AGAR</name>
<dbReference type="Gene3D" id="1.10.840.10">
    <property type="entry name" value="Ras guanine-nucleotide exchange factors catalytic domain"/>
    <property type="match status" value="1"/>
</dbReference>
<evidence type="ECO:0000256" key="2">
    <source>
        <dbReference type="ARBA" id="ARBA00022658"/>
    </source>
</evidence>
<dbReference type="InterPro" id="IPR000651">
    <property type="entry name" value="Ras-like_Gua-exchang_fac_N"/>
</dbReference>
<feature type="compositionally biased region" description="Acidic residues" evidence="5">
    <location>
        <begin position="82"/>
        <end position="93"/>
    </location>
</feature>
<dbReference type="InterPro" id="IPR001452">
    <property type="entry name" value="SH3_domain"/>
</dbReference>
<dbReference type="InterPro" id="IPR036028">
    <property type="entry name" value="SH3-like_dom_sf"/>
</dbReference>
<evidence type="ECO:0000259" key="6">
    <source>
        <dbReference type="PROSITE" id="PS50002"/>
    </source>
</evidence>
<dbReference type="Pfam" id="PF00617">
    <property type="entry name" value="RasGEF"/>
    <property type="match status" value="1"/>
</dbReference>
<dbReference type="Proteomes" id="UP000772434">
    <property type="component" value="Unassembled WGS sequence"/>
</dbReference>
<dbReference type="PROSITE" id="PS50009">
    <property type="entry name" value="RASGEF_CAT"/>
    <property type="match status" value="1"/>
</dbReference>
<dbReference type="OrthoDB" id="546434at2759"/>
<dbReference type="InterPro" id="IPR023578">
    <property type="entry name" value="Ras_GEF_dom_sf"/>
</dbReference>
<reference evidence="10" key="1">
    <citation type="submission" date="2020-11" db="EMBL/GenBank/DDBJ databases">
        <authorList>
            <consortium name="DOE Joint Genome Institute"/>
            <person name="Ahrendt S."/>
            <person name="Riley R."/>
            <person name="Andreopoulos W."/>
            <person name="Labutti K."/>
            <person name="Pangilinan J."/>
            <person name="Ruiz-Duenas F.J."/>
            <person name="Barrasa J.M."/>
            <person name="Sanchez-Garcia M."/>
            <person name="Camarero S."/>
            <person name="Miyauchi S."/>
            <person name="Serrano A."/>
            <person name="Linde D."/>
            <person name="Babiker R."/>
            <person name="Drula E."/>
            <person name="Ayuso-Fernandez I."/>
            <person name="Pacheco R."/>
            <person name="Padilla G."/>
            <person name="Ferreira P."/>
            <person name="Barriuso J."/>
            <person name="Kellner H."/>
            <person name="Castanera R."/>
            <person name="Alfaro M."/>
            <person name="Ramirez L."/>
            <person name="Pisabarro A.G."/>
            <person name="Kuo A."/>
            <person name="Tritt A."/>
            <person name="Lipzen A."/>
            <person name="He G."/>
            <person name="Yan M."/>
            <person name="Ng V."/>
            <person name="Cullen D."/>
            <person name="Martin F."/>
            <person name="Rosso M.-N."/>
            <person name="Henrissat B."/>
            <person name="Hibbett D."/>
            <person name="Martinez A.T."/>
            <person name="Grigoriev I.V."/>
        </authorList>
    </citation>
    <scope>NUCLEOTIDE SEQUENCE</scope>
    <source>
        <strain evidence="10">AH 40177</strain>
    </source>
</reference>
<sequence>MVTLGPTGYNTMNNRSVSNGYSSSSSSLSSMYHTNDVLAHSVGYSPYNSASDTDPDPSDTASSSRSRSASYASEPNYNASESDPDTENYSETEADNVSLYPALFCRAKYDYTAQDASALSFSTGDIIEVLTQQPSGWWDGLLGDERGWFPSNYVVVISEEEAERGWEERYGGSRRQSVHSVKSVVSVVDTGVPMEEGETVTRGSGGSGSASDFWMPQVASNGQIFYINTKTGQQSRDLPQEAEIDDEYGIGITGGIAGGIGINAIASEDAGYTEPPIPAVLTPGVSSTSFSVPATATPGFGIPRRTHTPEPWTRKLADDGLSYYYLNTLDGRVQWTRPDGPATPNTTVPVPTYTGDTRDTRRESVYSDTSDVDSSINPGNSRKNHTKTASVNTMGTADTATATSATTTSNTTTVSTGSGGTLTSKGGTKGPDSEYQLALKEAVTLQKKLRAMYPSISFAAGADSTDTDILFYTNPLTLVDEAHAAVRKVVDRVSFLSLEGDEGMIRALAELNGFNYSSKLSNELNIRRALSADLSLDTIHTLSNIDKRALVVMAGLDEPEISHAIVEPFPRENPTPSLIHLVVLAVRNLLYVAGVPMGTIPSGVIPRVPSINPGETYVLPPAYSNGRDRSESNPSNGHRSHGRSGSGHHSITATLSRLVLSARAIVYDSGSRSLNGIAERIQADAEELARALAAFGAVVEDVFRERARDAAGTRNMDPHILPPKRLCGVFETTHLGLGVPGAGKAAGWSGFGFFNGSAERSGESLDKGDASEEEDEDALTARADVTVKLKPLSKETIADVSSSVERLDALLALGRLVLGAITSDVSPQSYSSDDKTIKIQKLQTFAHDVLSQLHLLLGILGDVDIAGSVIVDVEPRLKSEDAVSPLSRSTSSFASSLSLSASSNTLNGYQAQKSIKPLPVYSTAASSSSLQNSSTQQPSSYQSQLQSPLLYASLRTARTLLRTLEHATQALFDDGAALFGRVQGLKVEGEEYDDRRGGVDLQYQITSLKLNSDLVLQTLEALEKLGVEQRKVVDEESEESQSQWEKSVRWSRRISMGLVPAGTAFQPQSQAQRPSSILRAPGVPSALQPGYGSLGSLGPSGPGNDDDELGLEDAFSRPQRPIRIEPNRYHGPQSPDSYGVPASKIQPITSTIKGAMPSIEQMQQIGSLGTTISSYPSQPQNRIGAVKPLPPTGQRVAANAPVELGFTANQGGLGAPGAYREPGNYGVQGGHVGSSTGAGYSSESDRDAMFNSSSASASEGELGDDDLDGDDFDGDEFIGLEGEVDDPITPRPLSKPGKLGFGPAGGSGKISKINKILGEEAPPWFLLPGEGGPEKDILIDTDKSVKGGTVAALVERLTAHDTTDQNYSKAFLMTFKSFTTLDDLFDLLVERFRIQPPQGLSGLELKQWMSKKRNLVQFRVINTFKSMLTDEDILEKDDLYILDRMKDFVLSEDVAQVSATRPLLALVERVQKSGETKRIVVKAAQTAPAPIVPKGISLTSNLSSSMGLGSKKLKLTDIDTLELARQLTLFESALYQKIRPMECLQRAREGGNPKGGNKGGGEGGDDKDSGMDNIAFVIQTSNRIADWVAESVLSKEDSRKRAATVKHLILVADRCRALNNFSTMIAIVSGLNTPPIRRLKRTWEQVSQRHMAQFGACEVTLDSNRNFNKYRSMLANVVPPCVPFIGVFLSTLQFIQDGNKDLLADGMVNFKKRQMASEVISDIKRWQAHTYNFQVVPAIRDYIEESLSAFDDSSDRDRFWQMSLEREPREREDEKMARLLQESGFL</sequence>
<proteinExistence type="predicted"/>
<gene>
    <name evidence="10" type="ORF">BDP27DRAFT_1316717</name>
</gene>
<feature type="region of interest" description="Disordered" evidence="5">
    <location>
        <begin position="1061"/>
        <end position="1140"/>
    </location>
</feature>
<feature type="compositionally biased region" description="Low complexity" evidence="5">
    <location>
        <begin position="58"/>
        <end position="73"/>
    </location>
</feature>
<evidence type="ECO:0008006" key="12">
    <source>
        <dbReference type="Google" id="ProtNLM"/>
    </source>
</evidence>
<dbReference type="PANTHER" id="PTHR23113:SF368">
    <property type="entry name" value="CELL DIVISION CONTROL PROTEIN 25"/>
    <property type="match status" value="1"/>
</dbReference>
<feature type="compositionally biased region" description="Low complexity" evidence="5">
    <location>
        <begin position="393"/>
        <end position="426"/>
    </location>
</feature>
<dbReference type="SUPFAM" id="SSF48366">
    <property type="entry name" value="Ras GEF"/>
    <property type="match status" value="1"/>
</dbReference>
<dbReference type="Pfam" id="PF00018">
    <property type="entry name" value="SH3_1"/>
    <property type="match status" value="1"/>
</dbReference>
<dbReference type="InterPro" id="IPR001895">
    <property type="entry name" value="RASGEF_cat_dom"/>
</dbReference>
<dbReference type="Gene3D" id="2.20.70.10">
    <property type="match status" value="1"/>
</dbReference>
<feature type="region of interest" description="Disordered" evidence="5">
    <location>
        <begin position="619"/>
        <end position="649"/>
    </location>
</feature>
<evidence type="ECO:0000256" key="5">
    <source>
        <dbReference type="SAM" id="MobiDB-lite"/>
    </source>
</evidence>
<dbReference type="GO" id="GO:0007265">
    <property type="term" value="P:Ras protein signal transduction"/>
    <property type="evidence" value="ECO:0007669"/>
    <property type="project" value="TreeGrafter"/>
</dbReference>
<dbReference type="EMBL" id="JADNRY010000012">
    <property type="protein sequence ID" value="KAF9074720.1"/>
    <property type="molecule type" value="Genomic_DNA"/>
</dbReference>
<evidence type="ECO:0000256" key="1">
    <source>
        <dbReference type="ARBA" id="ARBA00022443"/>
    </source>
</evidence>
<feature type="compositionally biased region" description="Low complexity" evidence="5">
    <location>
        <begin position="366"/>
        <end position="375"/>
    </location>
</feature>
<evidence type="ECO:0000259" key="7">
    <source>
        <dbReference type="PROSITE" id="PS50009"/>
    </source>
</evidence>
<dbReference type="PROSITE" id="PS50020">
    <property type="entry name" value="WW_DOMAIN_2"/>
    <property type="match status" value="1"/>
</dbReference>
<feature type="compositionally biased region" description="Polar residues" evidence="5">
    <location>
        <begin position="376"/>
        <end position="392"/>
    </location>
</feature>
<feature type="domain" description="SH3" evidence="6">
    <location>
        <begin position="100"/>
        <end position="159"/>
    </location>
</feature>
<feature type="compositionally biased region" description="Low complexity" evidence="5">
    <location>
        <begin position="16"/>
        <end position="26"/>
    </location>
</feature>
<dbReference type="InterPro" id="IPR008937">
    <property type="entry name" value="Ras-like_GEF"/>
</dbReference>
<feature type="domain" description="N-terminal Ras-GEF" evidence="9">
    <location>
        <begin position="1341"/>
        <end position="1471"/>
    </location>
</feature>
<dbReference type="GO" id="GO:0005886">
    <property type="term" value="C:plasma membrane"/>
    <property type="evidence" value="ECO:0007669"/>
    <property type="project" value="TreeGrafter"/>
</dbReference>
<evidence type="ECO:0000256" key="3">
    <source>
        <dbReference type="PROSITE-ProRule" id="PRU00168"/>
    </source>
</evidence>
<evidence type="ECO:0000259" key="9">
    <source>
        <dbReference type="PROSITE" id="PS50212"/>
    </source>
</evidence>
<feature type="compositionally biased region" description="Gly residues" evidence="5">
    <location>
        <begin position="1092"/>
        <end position="1101"/>
    </location>
</feature>
<feature type="domain" description="WW" evidence="8">
    <location>
        <begin position="306"/>
        <end position="340"/>
    </location>
</feature>
<dbReference type="SUPFAM" id="SSF50044">
    <property type="entry name" value="SH3-domain"/>
    <property type="match status" value="1"/>
</dbReference>
<keyword evidence="2 3" id="KW-0344">Guanine-nucleotide releasing factor</keyword>
<dbReference type="Pfam" id="PF00618">
    <property type="entry name" value="RasGEF_N"/>
    <property type="match status" value="1"/>
</dbReference>
<feature type="compositionally biased region" description="Polar residues" evidence="5">
    <location>
        <begin position="1233"/>
        <end position="1242"/>
    </location>
</feature>
<keyword evidence="1 4" id="KW-0728">SH3 domain</keyword>
<feature type="compositionally biased region" description="Acidic residues" evidence="5">
    <location>
        <begin position="1261"/>
        <end position="1286"/>
    </location>
</feature>
<evidence type="ECO:0000256" key="4">
    <source>
        <dbReference type="PROSITE-ProRule" id="PRU00192"/>
    </source>
</evidence>
<dbReference type="PANTHER" id="PTHR23113">
    <property type="entry name" value="GUANINE NUCLEOTIDE EXCHANGE FACTOR"/>
    <property type="match status" value="1"/>
</dbReference>
<dbReference type="SMART" id="SM00229">
    <property type="entry name" value="RasGEFN"/>
    <property type="match status" value="1"/>
</dbReference>
<dbReference type="PROSITE" id="PS50212">
    <property type="entry name" value="RASGEF_NTER"/>
    <property type="match status" value="1"/>
</dbReference>
<dbReference type="InterPro" id="IPR001202">
    <property type="entry name" value="WW_dom"/>
</dbReference>
<feature type="compositionally biased region" description="Gly residues" evidence="5">
    <location>
        <begin position="1552"/>
        <end position="1562"/>
    </location>
</feature>
<dbReference type="CDD" id="cd06224">
    <property type="entry name" value="REM"/>
    <property type="match status" value="1"/>
</dbReference>
<organism evidence="10 11">
    <name type="scientific">Rhodocollybia butyracea</name>
    <dbReference type="NCBI Taxonomy" id="206335"/>
    <lineage>
        <taxon>Eukaryota</taxon>
        <taxon>Fungi</taxon>
        <taxon>Dikarya</taxon>
        <taxon>Basidiomycota</taxon>
        <taxon>Agaricomycotina</taxon>
        <taxon>Agaricomycetes</taxon>
        <taxon>Agaricomycetidae</taxon>
        <taxon>Agaricales</taxon>
        <taxon>Marasmiineae</taxon>
        <taxon>Omphalotaceae</taxon>
        <taxon>Rhodocollybia</taxon>
    </lineage>
</organism>
<feature type="region of interest" description="Disordered" evidence="5">
    <location>
        <begin position="1547"/>
        <end position="1569"/>
    </location>
</feature>
<dbReference type="FunFam" id="2.30.30.40:FF:000072">
    <property type="entry name" value="Unconventional Myosin IB"/>
    <property type="match status" value="1"/>
</dbReference>
<dbReference type="SMART" id="SM00326">
    <property type="entry name" value="SH3"/>
    <property type="match status" value="1"/>
</dbReference>
<feature type="compositionally biased region" description="Basic and acidic residues" evidence="5">
    <location>
        <begin position="356"/>
        <end position="365"/>
    </location>
</feature>
<dbReference type="PROSITE" id="PS50002">
    <property type="entry name" value="SH3"/>
    <property type="match status" value="1"/>
</dbReference>
<dbReference type="CDD" id="cd11883">
    <property type="entry name" value="SH3_Sdc25"/>
    <property type="match status" value="1"/>
</dbReference>
<dbReference type="PRINTS" id="PR00452">
    <property type="entry name" value="SH3DOMAIN"/>
</dbReference>
<feature type="region of interest" description="Disordered" evidence="5">
    <location>
        <begin position="1222"/>
        <end position="1304"/>
    </location>
</feature>
<evidence type="ECO:0000313" key="11">
    <source>
        <dbReference type="Proteomes" id="UP000772434"/>
    </source>
</evidence>
<dbReference type="SMART" id="SM00147">
    <property type="entry name" value="RasGEF"/>
    <property type="match status" value="1"/>
</dbReference>
<dbReference type="Gene3D" id="2.30.30.40">
    <property type="entry name" value="SH3 Domains"/>
    <property type="match status" value="1"/>
</dbReference>
<dbReference type="Gene3D" id="1.20.870.10">
    <property type="entry name" value="Son of sevenless (SoS) protein Chain: S domain 1"/>
    <property type="match status" value="1"/>
</dbReference>
<evidence type="ECO:0000313" key="10">
    <source>
        <dbReference type="EMBL" id="KAF9074720.1"/>
    </source>
</evidence>
<feature type="region of interest" description="Disordered" evidence="5">
    <location>
        <begin position="1"/>
        <end position="26"/>
    </location>
</feature>
<feature type="compositionally biased region" description="Low complexity" evidence="5">
    <location>
        <begin position="342"/>
        <end position="354"/>
    </location>
</feature>